<keyword evidence="7" id="KW-1003">Cell membrane</keyword>
<keyword evidence="6 7" id="KW-0066">ATP synthesis</keyword>
<evidence type="ECO:0000256" key="2">
    <source>
        <dbReference type="ARBA" id="ARBA00022448"/>
    </source>
</evidence>
<reference evidence="8" key="1">
    <citation type="submission" date="2023-06" db="EMBL/GenBank/DDBJ databases">
        <title>Robiginitalea aurantiacus sp. nov. and Algoriphagus sediminis sp. nov., isolated from coastal sediment.</title>
        <authorList>
            <person name="Zhou Z.Y."/>
            <person name="An J."/>
            <person name="Jia Y.W."/>
            <person name="Du Z.J."/>
        </authorList>
    </citation>
    <scope>NUCLEOTIDE SEQUENCE</scope>
    <source>
        <strain evidence="8">M39</strain>
    </source>
</reference>
<dbReference type="PANTHER" id="PTHR11910">
    <property type="entry name" value="ATP SYNTHASE DELTA CHAIN"/>
    <property type="match status" value="1"/>
</dbReference>
<name>A0ABT7WAI4_9FLAO</name>
<comment type="function">
    <text evidence="7">This protein is part of the stalk that links CF(0) to CF(1). It either transmits conformational changes from CF(0) to CF(1) or is implicated in proton conduction.</text>
</comment>
<evidence type="ECO:0000256" key="7">
    <source>
        <dbReference type="HAMAP-Rule" id="MF_01416"/>
    </source>
</evidence>
<dbReference type="EMBL" id="JAUDUY010000001">
    <property type="protein sequence ID" value="MDM9629929.1"/>
    <property type="molecule type" value="Genomic_DNA"/>
</dbReference>
<dbReference type="Pfam" id="PF00213">
    <property type="entry name" value="OSCP"/>
    <property type="match status" value="1"/>
</dbReference>
<dbReference type="InterPro" id="IPR000711">
    <property type="entry name" value="ATPase_OSCP/dsu"/>
</dbReference>
<comment type="subcellular location">
    <subcellularLocation>
        <location evidence="7">Cell membrane</location>
        <topology evidence="7">Peripheral membrane protein</topology>
    </subcellularLocation>
    <subcellularLocation>
        <location evidence="1">Membrane</location>
    </subcellularLocation>
</comment>
<keyword evidence="7" id="KW-0139">CF(1)</keyword>
<keyword evidence="4 7" id="KW-0406">Ion transport</keyword>
<evidence type="ECO:0000256" key="1">
    <source>
        <dbReference type="ARBA" id="ARBA00004370"/>
    </source>
</evidence>
<evidence type="ECO:0000313" key="9">
    <source>
        <dbReference type="Proteomes" id="UP001174839"/>
    </source>
</evidence>
<evidence type="ECO:0000256" key="4">
    <source>
        <dbReference type="ARBA" id="ARBA00023065"/>
    </source>
</evidence>
<comment type="similarity">
    <text evidence="7">Belongs to the ATPase delta chain family.</text>
</comment>
<dbReference type="Proteomes" id="UP001174839">
    <property type="component" value="Unassembled WGS sequence"/>
</dbReference>
<keyword evidence="2 7" id="KW-0813">Transport</keyword>
<comment type="caution">
    <text evidence="8">The sequence shown here is derived from an EMBL/GenBank/DDBJ whole genome shotgun (WGS) entry which is preliminary data.</text>
</comment>
<proteinExistence type="inferred from homology"/>
<protein>
    <recommendedName>
        <fullName evidence="7">ATP synthase subunit delta</fullName>
    </recommendedName>
    <alternativeName>
        <fullName evidence="7">ATP synthase F(1) sector subunit delta</fullName>
    </alternativeName>
    <alternativeName>
        <fullName evidence="7">F-type ATPase subunit delta</fullName>
        <shortName evidence="7">F-ATPase subunit delta</shortName>
    </alternativeName>
</protein>
<evidence type="ECO:0000256" key="5">
    <source>
        <dbReference type="ARBA" id="ARBA00023136"/>
    </source>
</evidence>
<dbReference type="NCBIfam" id="TIGR01145">
    <property type="entry name" value="ATP_synt_delta"/>
    <property type="match status" value="1"/>
</dbReference>
<evidence type="ECO:0000256" key="3">
    <source>
        <dbReference type="ARBA" id="ARBA00022781"/>
    </source>
</evidence>
<evidence type="ECO:0000256" key="6">
    <source>
        <dbReference type="ARBA" id="ARBA00023310"/>
    </source>
</evidence>
<dbReference type="PRINTS" id="PR00125">
    <property type="entry name" value="ATPASEDELTA"/>
</dbReference>
<comment type="function">
    <text evidence="7">F(1)F(0) ATP synthase produces ATP from ADP in the presence of a proton or sodium gradient. F-type ATPases consist of two structural domains, F(1) containing the extramembraneous catalytic core and F(0) containing the membrane proton channel, linked together by a central stalk and a peripheral stalk. During catalysis, ATP synthesis in the catalytic domain of F(1) is coupled via a rotary mechanism of the central stalk subunits to proton translocation.</text>
</comment>
<sequence>MSEHRAAYRYAKALMDLAIEQNNVSAVEKDMRLVLDTIEQNESLTDVLRSPVLTGSDKNSALKALFKNSQPLTSELFNLLASNKRIGILKEVAQQYITLYDQMQGQEIATVVTAVPLNKDLEAKILKKLEEISGKEVTLENEIDADLIGGFILKVGDLEYNASVSGKLEKLERKLLST</sequence>
<dbReference type="InterPro" id="IPR020781">
    <property type="entry name" value="ATPase_OSCP/d_CS"/>
</dbReference>
<dbReference type="SUPFAM" id="SSF47928">
    <property type="entry name" value="N-terminal domain of the delta subunit of the F1F0-ATP synthase"/>
    <property type="match status" value="1"/>
</dbReference>
<dbReference type="InterPro" id="IPR026015">
    <property type="entry name" value="ATP_synth_OSCP/delta_N_sf"/>
</dbReference>
<keyword evidence="9" id="KW-1185">Reference proteome</keyword>
<dbReference type="PROSITE" id="PS00389">
    <property type="entry name" value="ATPASE_DELTA"/>
    <property type="match status" value="1"/>
</dbReference>
<organism evidence="8 9">
    <name type="scientific">Robiginitalea aurantiaca</name>
    <dbReference type="NCBI Taxonomy" id="3056915"/>
    <lineage>
        <taxon>Bacteria</taxon>
        <taxon>Pseudomonadati</taxon>
        <taxon>Bacteroidota</taxon>
        <taxon>Flavobacteriia</taxon>
        <taxon>Flavobacteriales</taxon>
        <taxon>Flavobacteriaceae</taxon>
        <taxon>Robiginitalea</taxon>
    </lineage>
</organism>
<keyword evidence="5 7" id="KW-0472">Membrane</keyword>
<accession>A0ABT7WAI4</accession>
<gene>
    <name evidence="7 8" type="primary">atpH</name>
    <name evidence="8" type="ORF">QU605_00490</name>
</gene>
<dbReference type="HAMAP" id="MF_01416">
    <property type="entry name" value="ATP_synth_delta_bact"/>
    <property type="match status" value="1"/>
</dbReference>
<dbReference type="RefSeq" id="WP_289723296.1">
    <property type="nucleotide sequence ID" value="NZ_JAUDUY010000001.1"/>
</dbReference>
<keyword evidence="3 7" id="KW-0375">Hydrogen ion transport</keyword>
<dbReference type="Gene3D" id="1.10.520.20">
    <property type="entry name" value="N-terminal domain of the delta subunit of the F1F0-ATP synthase"/>
    <property type="match status" value="1"/>
</dbReference>
<evidence type="ECO:0000313" key="8">
    <source>
        <dbReference type="EMBL" id="MDM9629929.1"/>
    </source>
</evidence>